<accession>A0ABQ5K504</accession>
<comment type="caution">
    <text evidence="1">The sequence shown here is derived from an EMBL/GenBank/DDBJ whole genome shotgun (WGS) entry which is preliminary data.</text>
</comment>
<dbReference type="Proteomes" id="UP001057375">
    <property type="component" value="Unassembled WGS sequence"/>
</dbReference>
<evidence type="ECO:0000313" key="1">
    <source>
        <dbReference type="EMBL" id="GKT27663.1"/>
    </source>
</evidence>
<dbReference type="EMBL" id="BQXS01007427">
    <property type="protein sequence ID" value="GKT27663.1"/>
    <property type="molecule type" value="Genomic_DNA"/>
</dbReference>
<organism evidence="1 2">
    <name type="scientific">Aduncisulcus paluster</name>
    <dbReference type="NCBI Taxonomy" id="2918883"/>
    <lineage>
        <taxon>Eukaryota</taxon>
        <taxon>Metamonada</taxon>
        <taxon>Carpediemonas-like organisms</taxon>
        <taxon>Aduncisulcus</taxon>
    </lineage>
</organism>
<protein>
    <submittedName>
        <fullName evidence="1">Uncharacterized protein</fullName>
    </submittedName>
</protein>
<gene>
    <name evidence="1" type="ORF">ADUPG1_004774</name>
</gene>
<reference evidence="1" key="1">
    <citation type="submission" date="2022-03" db="EMBL/GenBank/DDBJ databases">
        <title>Draft genome sequence of Aduncisulcus paluster, a free-living microaerophilic Fornicata.</title>
        <authorList>
            <person name="Yuyama I."/>
            <person name="Kume K."/>
            <person name="Tamura T."/>
            <person name="Inagaki Y."/>
            <person name="Hashimoto T."/>
        </authorList>
    </citation>
    <scope>NUCLEOTIDE SEQUENCE</scope>
    <source>
        <strain evidence="1">NY0171</strain>
    </source>
</reference>
<evidence type="ECO:0000313" key="2">
    <source>
        <dbReference type="Proteomes" id="UP001057375"/>
    </source>
</evidence>
<feature type="non-terminal residue" evidence="1">
    <location>
        <position position="22"/>
    </location>
</feature>
<sequence length="22" mass="2504">MPDTKHESRITAKDHCGVYDIS</sequence>
<name>A0ABQ5K504_9EUKA</name>
<proteinExistence type="predicted"/>
<keyword evidence="2" id="KW-1185">Reference proteome</keyword>